<sequence>MIGLVDISEPVQRALKAYALRVLHDIIMRSLHNRARYIIINI</sequence>
<organism evidence="1 2">
    <name type="scientific">Porphyromonas crevioricanis JCM 15906</name>
    <dbReference type="NCBI Taxonomy" id="1305617"/>
    <lineage>
        <taxon>Bacteria</taxon>
        <taxon>Pseudomonadati</taxon>
        <taxon>Bacteroidota</taxon>
        <taxon>Bacteroidia</taxon>
        <taxon>Bacteroidales</taxon>
        <taxon>Porphyromonadaceae</taxon>
        <taxon>Porphyromonas</taxon>
    </lineage>
</organism>
<dbReference type="Proteomes" id="UP000018031">
    <property type="component" value="Unassembled WGS sequence"/>
</dbReference>
<proteinExistence type="predicted"/>
<accession>T1DQD2</accession>
<protein>
    <submittedName>
        <fullName evidence="1">Uncharacterized protein</fullName>
    </submittedName>
</protein>
<gene>
    <name evidence="1" type="ORF">PORCRE_367</name>
</gene>
<reference evidence="2" key="1">
    <citation type="journal article" date="2013" name="Genome">
        <title>Draft Genome Sequences of Porphyromonas crevioricanis JCM 15906T and Porphyromonas cansulci JCM 13913T Isolated from a Canine Oral Cavity.</title>
        <authorList>
            <person name="Sakamoto M."/>
            <person name="Tanaka N."/>
            <person name="Shiwa Y."/>
            <person name="Yoshikawa H."/>
            <person name="Ohkuma M."/>
        </authorList>
    </citation>
    <scope>NUCLEOTIDE SEQUENCE [LARGE SCALE GENOMIC DNA]</scope>
    <source>
        <strain evidence="2">JCM 15906</strain>
    </source>
</reference>
<evidence type="ECO:0000313" key="1">
    <source>
        <dbReference type="EMBL" id="GAD04675.1"/>
    </source>
</evidence>
<name>T1DQD2_9PORP</name>
<dbReference type="AlphaFoldDB" id="T1DQD2"/>
<comment type="caution">
    <text evidence="1">The sequence shown here is derived from an EMBL/GenBank/DDBJ whole genome shotgun (WGS) entry which is preliminary data.</text>
</comment>
<dbReference type="EMBL" id="BAOU01000009">
    <property type="protein sequence ID" value="GAD04675.1"/>
    <property type="molecule type" value="Genomic_DNA"/>
</dbReference>
<reference evidence="1 2" key="2">
    <citation type="journal article" date="2013" name="Genome Announc.">
        <title>Draft Genome Sequences of Porphyromonas crevioricanis JCM 15906T and Porphyromonas cansulci JCM 13913T Isolated from a Canine Oral Cavity.</title>
        <authorList>
            <person name="Sakamoto M."/>
            <person name="Tanaka N."/>
            <person name="Shiwa Y."/>
            <person name="Yoshikawa H."/>
            <person name="Ohkuma M."/>
        </authorList>
    </citation>
    <scope>NUCLEOTIDE SEQUENCE [LARGE SCALE GENOMIC DNA]</scope>
    <source>
        <strain evidence="1 2">JCM 15906</strain>
    </source>
</reference>
<evidence type="ECO:0000313" key="2">
    <source>
        <dbReference type="Proteomes" id="UP000018031"/>
    </source>
</evidence>